<evidence type="ECO:0000256" key="3">
    <source>
        <dbReference type="SAM" id="SignalP"/>
    </source>
</evidence>
<evidence type="ECO:0000313" key="5">
    <source>
        <dbReference type="Proteomes" id="UP000446786"/>
    </source>
</evidence>
<organism evidence="4 5">
    <name type="scientific">Parerythrobacter jejuensis</name>
    <dbReference type="NCBI Taxonomy" id="795812"/>
    <lineage>
        <taxon>Bacteria</taxon>
        <taxon>Pseudomonadati</taxon>
        <taxon>Pseudomonadota</taxon>
        <taxon>Alphaproteobacteria</taxon>
        <taxon>Sphingomonadales</taxon>
        <taxon>Erythrobacteraceae</taxon>
        <taxon>Parerythrobacter</taxon>
    </lineage>
</organism>
<sequence>MKILSTFAAASVAVSLVATPVAAAELPVSSQRSAYTEGTFQFEEDNGEYRRRYRRYRRNRVDAGDVIAGIAILGGIAAIASAASKNKRRDRYDDRRYNNRYNQRSYNSSNLDRAVNSCMREIERNVRVESVDNVGRSGNGWQVSGRLYDGNGFTCSVGQNGRIDNIQYGQQGSGYSGAAADDRQWSDDAYAQARNNAGVIEPRPAVPTTPTGPQPAYPGGPVDGDLGG</sequence>
<feature type="signal peptide" evidence="3">
    <location>
        <begin position="1"/>
        <end position="23"/>
    </location>
</feature>
<evidence type="ECO:0000256" key="2">
    <source>
        <dbReference type="SAM" id="Phobius"/>
    </source>
</evidence>
<proteinExistence type="predicted"/>
<name>A0A845AQY7_9SPHN</name>
<reference evidence="4 5" key="1">
    <citation type="submission" date="2019-12" db="EMBL/GenBank/DDBJ databases">
        <title>Genomic-based taxomic classification of the family Erythrobacteraceae.</title>
        <authorList>
            <person name="Xu L."/>
        </authorList>
    </citation>
    <scope>NUCLEOTIDE SEQUENCE [LARGE SCALE GENOMIC DNA]</scope>
    <source>
        <strain evidence="4 5">JCM 16677</strain>
    </source>
</reference>
<keyword evidence="2" id="KW-1133">Transmembrane helix</keyword>
<feature type="chain" id="PRO_5032967288" description="Secreted protein" evidence="3">
    <location>
        <begin position="24"/>
        <end position="228"/>
    </location>
</feature>
<keyword evidence="5" id="KW-1185">Reference proteome</keyword>
<dbReference type="Proteomes" id="UP000446786">
    <property type="component" value="Unassembled WGS sequence"/>
</dbReference>
<dbReference type="EMBL" id="WTYE01000001">
    <property type="protein sequence ID" value="MXP32720.1"/>
    <property type="molecule type" value="Genomic_DNA"/>
</dbReference>
<dbReference type="AlphaFoldDB" id="A0A845AQY7"/>
<keyword evidence="2" id="KW-0812">Transmembrane</keyword>
<dbReference type="RefSeq" id="WP_199801139.1">
    <property type="nucleotide sequence ID" value="NZ_BAAAZF010000001.1"/>
</dbReference>
<evidence type="ECO:0008006" key="6">
    <source>
        <dbReference type="Google" id="ProtNLM"/>
    </source>
</evidence>
<evidence type="ECO:0000313" key="4">
    <source>
        <dbReference type="EMBL" id="MXP32720.1"/>
    </source>
</evidence>
<gene>
    <name evidence="4" type="ORF">GRI94_12895</name>
</gene>
<feature type="region of interest" description="Disordered" evidence="1">
    <location>
        <begin position="194"/>
        <end position="228"/>
    </location>
</feature>
<feature type="compositionally biased region" description="Pro residues" evidence="1">
    <location>
        <begin position="204"/>
        <end position="218"/>
    </location>
</feature>
<feature type="transmembrane region" description="Helical" evidence="2">
    <location>
        <begin position="66"/>
        <end position="83"/>
    </location>
</feature>
<accession>A0A845AQY7</accession>
<protein>
    <recommendedName>
        <fullName evidence="6">Secreted protein</fullName>
    </recommendedName>
</protein>
<keyword evidence="2" id="KW-0472">Membrane</keyword>
<comment type="caution">
    <text evidence="4">The sequence shown here is derived from an EMBL/GenBank/DDBJ whole genome shotgun (WGS) entry which is preliminary data.</text>
</comment>
<keyword evidence="3" id="KW-0732">Signal</keyword>
<evidence type="ECO:0000256" key="1">
    <source>
        <dbReference type="SAM" id="MobiDB-lite"/>
    </source>
</evidence>